<dbReference type="Proteomes" id="UP000054266">
    <property type="component" value="Unassembled WGS sequence"/>
</dbReference>
<dbReference type="Gene3D" id="3.30.428.70">
    <property type="match status" value="1"/>
</dbReference>
<dbReference type="EMBL" id="KN846960">
    <property type="protein sequence ID" value="KIW65615.1"/>
    <property type="molecule type" value="Genomic_DNA"/>
</dbReference>
<dbReference type="GO" id="GO:0009117">
    <property type="term" value="P:nucleotide metabolic process"/>
    <property type="evidence" value="ECO:0007669"/>
    <property type="project" value="InterPro"/>
</dbReference>
<dbReference type="HOGENOM" id="CLU_049915_2_1_1"/>
<name>A0A0D2FFP7_9EURO</name>
<dbReference type="STRING" id="5601.A0A0D2FFP7"/>
<dbReference type="InterPro" id="IPR036265">
    <property type="entry name" value="HIT-like_sf"/>
</dbReference>
<organism evidence="3 4">
    <name type="scientific">Phialophora macrospora</name>
    <dbReference type="NCBI Taxonomy" id="1851006"/>
    <lineage>
        <taxon>Eukaryota</taxon>
        <taxon>Fungi</taxon>
        <taxon>Dikarya</taxon>
        <taxon>Ascomycota</taxon>
        <taxon>Pezizomycotina</taxon>
        <taxon>Eurotiomycetes</taxon>
        <taxon>Chaetothyriomycetidae</taxon>
        <taxon>Chaetothyriales</taxon>
        <taxon>Herpotrichiellaceae</taxon>
        <taxon>Phialophora</taxon>
    </lineage>
</organism>
<reference evidence="3 4" key="1">
    <citation type="submission" date="2015-01" db="EMBL/GenBank/DDBJ databases">
        <title>The Genome Sequence of Capronia semiimmersa CBS27337.</title>
        <authorList>
            <consortium name="The Broad Institute Genomics Platform"/>
            <person name="Cuomo C."/>
            <person name="de Hoog S."/>
            <person name="Gorbushina A."/>
            <person name="Stielow B."/>
            <person name="Teixiera M."/>
            <person name="Abouelleil A."/>
            <person name="Chapman S.B."/>
            <person name="Priest M."/>
            <person name="Young S.K."/>
            <person name="Wortman J."/>
            <person name="Nusbaum C."/>
            <person name="Birren B."/>
        </authorList>
    </citation>
    <scope>NUCLEOTIDE SEQUENCE [LARGE SCALE GENOMIC DNA]</scope>
    <source>
        <strain evidence="3 4">CBS 27337</strain>
    </source>
</reference>
<evidence type="ECO:0000259" key="1">
    <source>
        <dbReference type="Pfam" id="PF09830"/>
    </source>
</evidence>
<keyword evidence="4" id="KW-1185">Reference proteome</keyword>
<feature type="domain" description="ATP adenylyltransferase C-terminal" evidence="1">
    <location>
        <begin position="211"/>
        <end position="338"/>
    </location>
</feature>
<dbReference type="InterPro" id="IPR019200">
    <property type="entry name" value="ATP_adenylylTrfase_C"/>
</dbReference>
<evidence type="ECO:0000313" key="4">
    <source>
        <dbReference type="Proteomes" id="UP000054266"/>
    </source>
</evidence>
<dbReference type="InterPro" id="IPR045759">
    <property type="entry name" value="Ap4A_phos1/2_N"/>
</dbReference>
<dbReference type="SUPFAM" id="SSF54197">
    <property type="entry name" value="HIT-like"/>
    <property type="match status" value="1"/>
</dbReference>
<dbReference type="Pfam" id="PF19327">
    <property type="entry name" value="Ap4A_phos_N"/>
    <property type="match status" value="1"/>
</dbReference>
<gene>
    <name evidence="3" type="ORF">PV04_07859</name>
</gene>
<dbReference type="InterPro" id="IPR009163">
    <property type="entry name" value="Ap4A_phos1/2"/>
</dbReference>
<dbReference type="PANTHER" id="PTHR38420:SF3">
    <property type="entry name" value="5',5'''-P-1,P-4-TETRAPHOSPHATE PHOSPHORYLASE 2"/>
    <property type="match status" value="1"/>
</dbReference>
<dbReference type="InterPro" id="IPR043171">
    <property type="entry name" value="Ap4A_phos1/2-like"/>
</dbReference>
<dbReference type="PANTHER" id="PTHR38420">
    <property type="entry name" value="AP-4-A PHOSPHORYLASE II"/>
    <property type="match status" value="1"/>
</dbReference>
<evidence type="ECO:0000313" key="3">
    <source>
        <dbReference type="EMBL" id="KIW65615.1"/>
    </source>
</evidence>
<dbReference type="GO" id="GO:0005524">
    <property type="term" value="F:ATP binding"/>
    <property type="evidence" value="ECO:0007669"/>
    <property type="project" value="InterPro"/>
</dbReference>
<accession>A0A0D2FFP7</accession>
<dbReference type="Pfam" id="PF09830">
    <property type="entry name" value="ATP_transf"/>
    <property type="match status" value="1"/>
</dbReference>
<sequence>MMTDFDTMLGLVQPLARTVAEKFTTAFRANDIVFSPTSLAHLRAKGGALFQLRYCPALKKKPQGDNSASKKEPTGSKFDPFAAPAPELLIAQIPVPNASHTLVLNKYPVIHNHFIIATKANKPQTDLLEEDDIGLAYACLRAWQTRQDEGRSSRLFAFFNSGEHSGASQVHRHLQFLPLEDMASSDNQDWGLLIDRMNSRAHPKLPLFHDPSLPILHFSTPLEEGISPSELHRKYLLLMRAALSAIQRSDQHGNEDLAVERNGQTLLSYNLAMTTDRMAICPRSQEATAIPGAGPESSVAINGTILAGTLMVKHETEWDILRENHTLLDDMLATIGYPLALSQQREAEATL</sequence>
<proteinExistence type="predicted"/>
<feature type="domain" description="Ap4A phosphorylase 1/2 N-terminal" evidence="2">
    <location>
        <begin position="15"/>
        <end position="181"/>
    </location>
</feature>
<dbReference type="AlphaFoldDB" id="A0A0D2FFP7"/>
<evidence type="ECO:0000259" key="2">
    <source>
        <dbReference type="Pfam" id="PF19327"/>
    </source>
</evidence>
<protein>
    <submittedName>
        <fullName evidence="3">Uncharacterized protein</fullName>
    </submittedName>
</protein>
<dbReference type="GO" id="GO:0003877">
    <property type="term" value="F:ATP:ADP adenylyltransferase activity"/>
    <property type="evidence" value="ECO:0007669"/>
    <property type="project" value="InterPro"/>
</dbReference>